<dbReference type="EMBL" id="DVLC01000033">
    <property type="protein sequence ID" value="HIT46545.1"/>
    <property type="molecule type" value="Genomic_DNA"/>
</dbReference>
<reference evidence="1" key="1">
    <citation type="submission" date="2020-10" db="EMBL/GenBank/DDBJ databases">
        <authorList>
            <person name="Gilroy R."/>
        </authorList>
    </citation>
    <scope>NUCLEOTIDE SEQUENCE</scope>
    <source>
        <strain evidence="1">ChiHecec2B26-709</strain>
    </source>
</reference>
<name>A0A9D1GLV6_9BACT</name>
<organism evidence="1 2">
    <name type="scientific">Candidatus Cryptobacteroides merdipullorum</name>
    <dbReference type="NCBI Taxonomy" id="2840771"/>
    <lineage>
        <taxon>Bacteria</taxon>
        <taxon>Pseudomonadati</taxon>
        <taxon>Bacteroidota</taxon>
        <taxon>Bacteroidia</taxon>
        <taxon>Bacteroidales</taxon>
        <taxon>Candidatus Cryptobacteroides</taxon>
    </lineage>
</organism>
<feature type="non-terminal residue" evidence="1">
    <location>
        <position position="1"/>
    </location>
</feature>
<dbReference type="Proteomes" id="UP000886881">
    <property type="component" value="Unassembled WGS sequence"/>
</dbReference>
<gene>
    <name evidence="1" type="ORF">IAC35_01655</name>
</gene>
<accession>A0A9D1GLV6</accession>
<reference evidence="1" key="2">
    <citation type="journal article" date="2021" name="PeerJ">
        <title>Extensive microbial diversity within the chicken gut microbiome revealed by metagenomics and culture.</title>
        <authorList>
            <person name="Gilroy R."/>
            <person name="Ravi A."/>
            <person name="Getino M."/>
            <person name="Pursley I."/>
            <person name="Horton D.L."/>
            <person name="Alikhan N.F."/>
            <person name="Baker D."/>
            <person name="Gharbi K."/>
            <person name="Hall N."/>
            <person name="Watson M."/>
            <person name="Adriaenssens E.M."/>
            <person name="Foster-Nyarko E."/>
            <person name="Jarju S."/>
            <person name="Secka A."/>
            <person name="Antonio M."/>
            <person name="Oren A."/>
            <person name="Chaudhuri R.R."/>
            <person name="La Ragione R."/>
            <person name="Hildebrand F."/>
            <person name="Pallen M.J."/>
        </authorList>
    </citation>
    <scope>NUCLEOTIDE SEQUENCE</scope>
    <source>
        <strain evidence="1">ChiHecec2B26-709</strain>
    </source>
</reference>
<evidence type="ECO:0008006" key="3">
    <source>
        <dbReference type="Google" id="ProtNLM"/>
    </source>
</evidence>
<dbReference type="AlphaFoldDB" id="A0A9D1GLV6"/>
<comment type="caution">
    <text evidence="1">The sequence shown here is derived from an EMBL/GenBank/DDBJ whole genome shotgun (WGS) entry which is preliminary data.</text>
</comment>
<evidence type="ECO:0000313" key="1">
    <source>
        <dbReference type="EMBL" id="HIT46545.1"/>
    </source>
</evidence>
<proteinExistence type="predicted"/>
<evidence type="ECO:0000313" key="2">
    <source>
        <dbReference type="Proteomes" id="UP000886881"/>
    </source>
</evidence>
<protein>
    <recommendedName>
        <fullName evidence="3">Transposase</fullName>
    </recommendedName>
</protein>
<sequence>GFSREKRTKYDADMITERDYQNILATAREQGLAEGEARGIERGRAAGLAEGKAEVARKLLASGMPEAQVAEFTGLTAEQLEELK</sequence>